<feature type="transmembrane region" description="Helical" evidence="1">
    <location>
        <begin position="229"/>
        <end position="248"/>
    </location>
</feature>
<dbReference type="CDD" id="cd07440">
    <property type="entry name" value="RGS"/>
    <property type="match status" value="1"/>
</dbReference>
<sequence length="309" mass="34658">MDDIELSSDYPSSATEAIPRNRLPNLFEVLSRRTIAPIDLFSFYIYMRDQQRSVEYLDFWLDVAQHLSLCRFARSMRSSGLVDEAVTGPSATPVNGHDEVSSPAKDILPTGNITRANLQASAEKILYTYLLPGSEKEIVLPQAIVKEVLAGVEEQQRHDPEIFDDAKDYVFYAMERDAFPGFLQAKAFGNLTPVNVALRVVVGLVSLFGGLWAAFTLVFLNYSRLGRCWIILPFLVAVYCLVSHSYMLDPIVGIFGFSEYTFMRFVRIRDPFIRSLTVRRSTFAVGIILLSTLAGCAVFIFAPGPTRNK</sequence>
<keyword evidence="1" id="KW-0472">Membrane</keyword>
<organism evidence="3 4">
    <name type="scientific">Amniculicola lignicola CBS 123094</name>
    <dbReference type="NCBI Taxonomy" id="1392246"/>
    <lineage>
        <taxon>Eukaryota</taxon>
        <taxon>Fungi</taxon>
        <taxon>Dikarya</taxon>
        <taxon>Ascomycota</taxon>
        <taxon>Pezizomycotina</taxon>
        <taxon>Dothideomycetes</taxon>
        <taxon>Pleosporomycetidae</taxon>
        <taxon>Pleosporales</taxon>
        <taxon>Amniculicolaceae</taxon>
        <taxon>Amniculicola</taxon>
    </lineage>
</organism>
<feature type="transmembrane region" description="Helical" evidence="1">
    <location>
        <begin position="283"/>
        <end position="302"/>
    </location>
</feature>
<keyword evidence="4" id="KW-1185">Reference proteome</keyword>
<dbReference type="SMART" id="SM00315">
    <property type="entry name" value="RGS"/>
    <property type="match status" value="1"/>
</dbReference>
<name>A0A6A5VXX7_9PLEO</name>
<dbReference type="GO" id="GO:0005886">
    <property type="term" value="C:plasma membrane"/>
    <property type="evidence" value="ECO:0007669"/>
    <property type="project" value="TreeGrafter"/>
</dbReference>
<reference evidence="3" key="1">
    <citation type="journal article" date="2020" name="Stud. Mycol.">
        <title>101 Dothideomycetes genomes: a test case for predicting lifestyles and emergence of pathogens.</title>
        <authorList>
            <person name="Haridas S."/>
            <person name="Albert R."/>
            <person name="Binder M."/>
            <person name="Bloem J."/>
            <person name="Labutti K."/>
            <person name="Salamov A."/>
            <person name="Andreopoulos B."/>
            <person name="Baker S."/>
            <person name="Barry K."/>
            <person name="Bills G."/>
            <person name="Bluhm B."/>
            <person name="Cannon C."/>
            <person name="Castanera R."/>
            <person name="Culley D."/>
            <person name="Daum C."/>
            <person name="Ezra D."/>
            <person name="Gonzalez J."/>
            <person name="Henrissat B."/>
            <person name="Kuo A."/>
            <person name="Liang C."/>
            <person name="Lipzen A."/>
            <person name="Lutzoni F."/>
            <person name="Magnuson J."/>
            <person name="Mondo S."/>
            <person name="Nolan M."/>
            <person name="Ohm R."/>
            <person name="Pangilinan J."/>
            <person name="Park H.-J."/>
            <person name="Ramirez L."/>
            <person name="Alfaro M."/>
            <person name="Sun H."/>
            <person name="Tritt A."/>
            <person name="Yoshinaga Y."/>
            <person name="Zwiers L.-H."/>
            <person name="Turgeon B."/>
            <person name="Goodwin S."/>
            <person name="Spatafora J."/>
            <person name="Crous P."/>
            <person name="Grigoriev I."/>
        </authorList>
    </citation>
    <scope>NUCLEOTIDE SEQUENCE</scope>
    <source>
        <strain evidence="3">CBS 123094</strain>
    </source>
</reference>
<evidence type="ECO:0000313" key="3">
    <source>
        <dbReference type="EMBL" id="KAF1993737.1"/>
    </source>
</evidence>
<dbReference type="GO" id="GO:0008104">
    <property type="term" value="P:intracellular protein localization"/>
    <property type="evidence" value="ECO:0007669"/>
    <property type="project" value="TreeGrafter"/>
</dbReference>
<proteinExistence type="predicted"/>
<protein>
    <submittedName>
        <fullName evidence="3">Regulator of G protein signaling superfamily</fullName>
    </submittedName>
</protein>
<dbReference type="EMBL" id="ML977688">
    <property type="protein sequence ID" value="KAF1993737.1"/>
    <property type="molecule type" value="Genomic_DNA"/>
</dbReference>
<evidence type="ECO:0000256" key="1">
    <source>
        <dbReference type="SAM" id="Phobius"/>
    </source>
</evidence>
<dbReference type="Gene3D" id="1.10.167.10">
    <property type="entry name" value="Regulator of G-protein Signalling 4, domain 2"/>
    <property type="match status" value="1"/>
</dbReference>
<evidence type="ECO:0000259" key="2">
    <source>
        <dbReference type="PROSITE" id="PS50132"/>
    </source>
</evidence>
<feature type="transmembrane region" description="Helical" evidence="1">
    <location>
        <begin position="196"/>
        <end position="222"/>
    </location>
</feature>
<dbReference type="InterPro" id="IPR044926">
    <property type="entry name" value="RGS_subdomain_2"/>
</dbReference>
<dbReference type="OrthoDB" id="5584247at2759"/>
<dbReference type="InterPro" id="IPR016137">
    <property type="entry name" value="RGS"/>
</dbReference>
<dbReference type="PROSITE" id="PS50132">
    <property type="entry name" value="RGS"/>
    <property type="match status" value="1"/>
</dbReference>
<gene>
    <name evidence="3" type="ORF">P154DRAFT_57888</name>
</gene>
<accession>A0A6A5VXX7</accession>
<dbReference type="InterPro" id="IPR052246">
    <property type="entry name" value="Cell_Polariz_PKAAnc"/>
</dbReference>
<dbReference type="AlphaFoldDB" id="A0A6A5VXX7"/>
<dbReference type="PANTHER" id="PTHR13155">
    <property type="entry name" value="A-KINASE ANCHOR PROTEINS"/>
    <property type="match status" value="1"/>
</dbReference>
<dbReference type="PANTHER" id="PTHR13155:SF1">
    <property type="entry name" value="A-KINASE ANCHOR PROTEIN 10, MITOCHONDRIAL"/>
    <property type="match status" value="1"/>
</dbReference>
<keyword evidence="1" id="KW-1133">Transmembrane helix</keyword>
<dbReference type="Proteomes" id="UP000799779">
    <property type="component" value="Unassembled WGS sequence"/>
</dbReference>
<feature type="domain" description="RGS" evidence="2">
    <location>
        <begin position="43"/>
        <end position="192"/>
    </location>
</feature>
<keyword evidence="1" id="KW-0812">Transmembrane</keyword>
<dbReference type="InterPro" id="IPR036305">
    <property type="entry name" value="RGS_sf"/>
</dbReference>
<dbReference type="SUPFAM" id="SSF48097">
    <property type="entry name" value="Regulator of G-protein signaling, RGS"/>
    <property type="match status" value="1"/>
</dbReference>
<dbReference type="Pfam" id="PF00615">
    <property type="entry name" value="RGS"/>
    <property type="match status" value="1"/>
</dbReference>
<evidence type="ECO:0000313" key="4">
    <source>
        <dbReference type="Proteomes" id="UP000799779"/>
    </source>
</evidence>